<accession>A0A1T2L4Z4</accession>
<comment type="caution">
    <text evidence="3">The sequence shown here is derived from an EMBL/GenBank/DDBJ whole genome shotgun (WGS) entry which is preliminary data.</text>
</comment>
<dbReference type="OrthoDB" id="9803907at2"/>
<dbReference type="GO" id="GO:0005524">
    <property type="term" value="F:ATP binding"/>
    <property type="evidence" value="ECO:0007669"/>
    <property type="project" value="UniProtKB-UniRule"/>
</dbReference>
<dbReference type="InterPro" id="IPR011761">
    <property type="entry name" value="ATP-grasp"/>
</dbReference>
<keyword evidence="4" id="KW-1185">Reference proteome</keyword>
<evidence type="ECO:0000313" key="4">
    <source>
        <dbReference type="Proteomes" id="UP000190198"/>
    </source>
</evidence>
<evidence type="ECO:0000259" key="2">
    <source>
        <dbReference type="PROSITE" id="PS50975"/>
    </source>
</evidence>
<gene>
    <name evidence="3" type="ORF">BOW52_06375</name>
</gene>
<keyword evidence="1" id="KW-0547">Nucleotide-binding</keyword>
<feature type="domain" description="ATP-grasp" evidence="2">
    <location>
        <begin position="234"/>
        <end position="312"/>
    </location>
</feature>
<dbReference type="EMBL" id="MPRK01000100">
    <property type="protein sequence ID" value="OOZ40110.1"/>
    <property type="molecule type" value="Genomic_DNA"/>
</dbReference>
<sequence>MDAGSDKTGIARLKRWQHVSGMGYGIMQSYLSGEMSVCLNEDIDLSRLDTIMSDVLGELHPVTEACSVEEKLMSRILFWAAGIQRHFSIPLYPGYRVIEETIEADKGIGRTFRFALPSTHSQATLAAFQWVMTTLEHTLLKDTGGQLATDKECIDYLLKRKQSLGKYLKQYATREKTTYAIYQAAWEIDMPVRTLVPGYLILGYAACSRMMKITISDQTSALGVDIALNKLVTSKILHRIGLPEPGCRHVKDLQQAVKMASVIGFPVVVKPSDQDQGRGVFADLHDAAAVEKAFQKAQKFSKNILIEKHVPGFGHRLTVFNDKIYSVTRKTPAGITGDGVSAIGALIARSSCLPFVTHSDEQNKQRVLNDESLDLMRQYGLTPTLRAKERESKARSPR</sequence>
<protein>
    <recommendedName>
        <fullName evidence="2">ATP-grasp domain-containing protein</fullName>
    </recommendedName>
</protein>
<dbReference type="Gene3D" id="3.30.1490.20">
    <property type="entry name" value="ATP-grasp fold, A domain"/>
    <property type="match status" value="1"/>
</dbReference>
<dbReference type="Proteomes" id="UP000190198">
    <property type="component" value="Unassembled WGS sequence"/>
</dbReference>
<dbReference type="RefSeq" id="WP_078476969.1">
    <property type="nucleotide sequence ID" value="NZ_MPRK01000100.1"/>
</dbReference>
<name>A0A1T2L4Z4_9GAMM</name>
<dbReference type="InterPro" id="IPR013815">
    <property type="entry name" value="ATP_grasp_subdomain_1"/>
</dbReference>
<reference evidence="3 4" key="1">
    <citation type="submission" date="2016-11" db="EMBL/GenBank/DDBJ databases">
        <title>Mixed transmission modes and dynamic genome evolution in an obligate animal-bacterial symbiosis.</title>
        <authorList>
            <person name="Russell S.L."/>
            <person name="Corbett-Detig R.B."/>
            <person name="Cavanaugh C.M."/>
        </authorList>
    </citation>
    <scope>NUCLEOTIDE SEQUENCE [LARGE SCALE GENOMIC DNA]</scope>
    <source>
        <strain evidence="3">Sp-SM6</strain>
    </source>
</reference>
<proteinExistence type="predicted"/>
<dbReference type="Pfam" id="PF13549">
    <property type="entry name" value="ATP-grasp_5"/>
    <property type="match status" value="1"/>
</dbReference>
<dbReference type="AlphaFoldDB" id="A0A1T2L4Z4"/>
<dbReference type="GO" id="GO:0046872">
    <property type="term" value="F:metal ion binding"/>
    <property type="evidence" value="ECO:0007669"/>
    <property type="project" value="InterPro"/>
</dbReference>
<organism evidence="3 4">
    <name type="scientific">Solemya elarraichensis gill symbiont</name>
    <dbReference type="NCBI Taxonomy" id="1918949"/>
    <lineage>
        <taxon>Bacteria</taxon>
        <taxon>Pseudomonadati</taxon>
        <taxon>Pseudomonadota</taxon>
        <taxon>Gammaproteobacteria</taxon>
        <taxon>sulfur-oxidizing symbionts</taxon>
    </lineage>
</organism>
<dbReference type="PROSITE" id="PS50975">
    <property type="entry name" value="ATP_GRASP"/>
    <property type="match status" value="1"/>
</dbReference>
<keyword evidence="1" id="KW-0067">ATP-binding</keyword>
<dbReference type="SUPFAM" id="SSF56059">
    <property type="entry name" value="Glutathione synthetase ATP-binding domain-like"/>
    <property type="match status" value="1"/>
</dbReference>
<evidence type="ECO:0000313" key="3">
    <source>
        <dbReference type="EMBL" id="OOZ40110.1"/>
    </source>
</evidence>
<dbReference type="GO" id="GO:0003824">
    <property type="term" value="F:catalytic activity"/>
    <property type="evidence" value="ECO:0007669"/>
    <property type="project" value="UniProtKB-ARBA"/>
</dbReference>
<evidence type="ECO:0000256" key="1">
    <source>
        <dbReference type="PROSITE-ProRule" id="PRU00409"/>
    </source>
</evidence>